<protein>
    <submittedName>
        <fullName evidence="1">Uncharacterized protein</fullName>
    </submittedName>
</protein>
<reference evidence="1" key="1">
    <citation type="journal article" date="2023" name="Mol. Phylogenet. Evol.">
        <title>Genome-scale phylogeny and comparative genomics of the fungal order Sordariales.</title>
        <authorList>
            <person name="Hensen N."/>
            <person name="Bonometti L."/>
            <person name="Westerberg I."/>
            <person name="Brannstrom I.O."/>
            <person name="Guillou S."/>
            <person name="Cros-Aarteil S."/>
            <person name="Calhoun S."/>
            <person name="Haridas S."/>
            <person name="Kuo A."/>
            <person name="Mondo S."/>
            <person name="Pangilinan J."/>
            <person name="Riley R."/>
            <person name="LaButti K."/>
            <person name="Andreopoulos B."/>
            <person name="Lipzen A."/>
            <person name="Chen C."/>
            <person name="Yan M."/>
            <person name="Daum C."/>
            <person name="Ng V."/>
            <person name="Clum A."/>
            <person name="Steindorff A."/>
            <person name="Ohm R.A."/>
            <person name="Martin F."/>
            <person name="Silar P."/>
            <person name="Natvig D.O."/>
            <person name="Lalanne C."/>
            <person name="Gautier V."/>
            <person name="Ament-Velasquez S.L."/>
            <person name="Kruys A."/>
            <person name="Hutchinson M.I."/>
            <person name="Powell A.J."/>
            <person name="Barry K."/>
            <person name="Miller A.N."/>
            <person name="Grigoriev I.V."/>
            <person name="Debuchy R."/>
            <person name="Gladieux P."/>
            <person name="Hiltunen Thoren M."/>
            <person name="Johannesson H."/>
        </authorList>
    </citation>
    <scope>NUCLEOTIDE SEQUENCE</scope>
    <source>
        <strain evidence="1">CBS 626.80</strain>
    </source>
</reference>
<sequence>MDLSFILNGQHLPQILLSATRVPAALQVCQESRNILQGEREYQKVIRNPRCQIFNKAGTKALGEIFDATEEDDGEEEFKGDFKLVPRYVWVNFSLDLIDNCEGRHFGTYAPLERHQSKVKRLKFKRTDW</sequence>
<comment type="caution">
    <text evidence="1">The sequence shown here is derived from an EMBL/GenBank/DDBJ whole genome shotgun (WGS) entry which is preliminary data.</text>
</comment>
<evidence type="ECO:0000313" key="2">
    <source>
        <dbReference type="Proteomes" id="UP001303222"/>
    </source>
</evidence>
<reference evidence="1" key="2">
    <citation type="submission" date="2023-06" db="EMBL/GenBank/DDBJ databases">
        <authorList>
            <consortium name="Lawrence Berkeley National Laboratory"/>
            <person name="Mondo S.J."/>
            <person name="Hensen N."/>
            <person name="Bonometti L."/>
            <person name="Westerberg I."/>
            <person name="Brannstrom I.O."/>
            <person name="Guillou S."/>
            <person name="Cros-Aarteil S."/>
            <person name="Calhoun S."/>
            <person name="Haridas S."/>
            <person name="Kuo A."/>
            <person name="Pangilinan J."/>
            <person name="Riley R."/>
            <person name="Labutti K."/>
            <person name="Andreopoulos B."/>
            <person name="Lipzen A."/>
            <person name="Chen C."/>
            <person name="Yanf M."/>
            <person name="Daum C."/>
            <person name="Ng V."/>
            <person name="Clum A."/>
            <person name="Steindorff A."/>
            <person name="Ohm R."/>
            <person name="Martin F."/>
            <person name="Silar P."/>
            <person name="Natvig D."/>
            <person name="Lalanne C."/>
            <person name="Gautier V."/>
            <person name="Ament-Velasquez S.L."/>
            <person name="Kruys A."/>
            <person name="Hutchinson M.I."/>
            <person name="Powell A.J."/>
            <person name="Barry K."/>
            <person name="Miller A.N."/>
            <person name="Grigoriev I.V."/>
            <person name="Debuchy R."/>
            <person name="Gladieux P."/>
            <person name="Thoren M.H."/>
            <person name="Johannesson H."/>
        </authorList>
    </citation>
    <scope>NUCLEOTIDE SEQUENCE</scope>
    <source>
        <strain evidence="1">CBS 626.80</strain>
    </source>
</reference>
<gene>
    <name evidence="1" type="ORF">QBC32DRAFT_314254</name>
</gene>
<proteinExistence type="predicted"/>
<keyword evidence="2" id="KW-1185">Reference proteome</keyword>
<accession>A0AAN6SGD9</accession>
<dbReference type="EMBL" id="MU859132">
    <property type="protein sequence ID" value="KAK3952041.1"/>
    <property type="molecule type" value="Genomic_DNA"/>
</dbReference>
<dbReference type="AlphaFoldDB" id="A0AAN6SGD9"/>
<evidence type="ECO:0000313" key="1">
    <source>
        <dbReference type="EMBL" id="KAK3952041.1"/>
    </source>
</evidence>
<name>A0AAN6SGD9_9PEZI</name>
<dbReference type="Proteomes" id="UP001303222">
    <property type="component" value="Unassembled WGS sequence"/>
</dbReference>
<organism evidence="1 2">
    <name type="scientific">Pseudoneurospora amorphoporcata</name>
    <dbReference type="NCBI Taxonomy" id="241081"/>
    <lineage>
        <taxon>Eukaryota</taxon>
        <taxon>Fungi</taxon>
        <taxon>Dikarya</taxon>
        <taxon>Ascomycota</taxon>
        <taxon>Pezizomycotina</taxon>
        <taxon>Sordariomycetes</taxon>
        <taxon>Sordariomycetidae</taxon>
        <taxon>Sordariales</taxon>
        <taxon>Sordariaceae</taxon>
        <taxon>Pseudoneurospora</taxon>
    </lineage>
</organism>